<name>A0A0F3GZY7_9BACT</name>
<keyword evidence="2" id="KW-1185">Reference proteome</keyword>
<accession>A0A0F3GZY7</accession>
<reference evidence="1 2" key="1">
    <citation type="submission" date="2015-02" db="EMBL/GenBank/DDBJ databases">
        <title>Single-cell genomics of uncultivated deep-branching MTB reveals a conserved set of magnetosome genes.</title>
        <authorList>
            <person name="Kolinko S."/>
            <person name="Richter M."/>
            <person name="Glockner F.O."/>
            <person name="Brachmann A."/>
            <person name="Schuler D."/>
        </authorList>
    </citation>
    <scope>NUCLEOTIDE SEQUENCE [LARGE SCALE GENOMIC DNA]</scope>
    <source>
        <strain evidence="1">TM-1</strain>
    </source>
</reference>
<dbReference type="AlphaFoldDB" id="A0A0F3GZY7"/>
<evidence type="ECO:0000313" key="1">
    <source>
        <dbReference type="EMBL" id="KJU87534.1"/>
    </source>
</evidence>
<evidence type="ECO:0000313" key="2">
    <source>
        <dbReference type="Proteomes" id="UP000033423"/>
    </source>
</evidence>
<proteinExistence type="predicted"/>
<comment type="caution">
    <text evidence="1">The sequence shown here is derived from an EMBL/GenBank/DDBJ whole genome shotgun (WGS) entry which is preliminary data.</text>
</comment>
<protein>
    <submittedName>
        <fullName evidence="1">Uncharacterized protein</fullName>
    </submittedName>
</protein>
<dbReference type="EMBL" id="LACI01000126">
    <property type="protein sequence ID" value="KJU87534.1"/>
    <property type="molecule type" value="Genomic_DNA"/>
</dbReference>
<organism evidence="1 2">
    <name type="scientific">Candidatus Magnetobacterium bavaricum</name>
    <dbReference type="NCBI Taxonomy" id="29290"/>
    <lineage>
        <taxon>Bacteria</taxon>
        <taxon>Pseudomonadati</taxon>
        <taxon>Nitrospirota</taxon>
        <taxon>Thermodesulfovibrionia</taxon>
        <taxon>Thermodesulfovibrionales</taxon>
        <taxon>Candidatus Magnetobacteriaceae</taxon>
        <taxon>Candidatus Magnetobacterium</taxon>
    </lineage>
</organism>
<gene>
    <name evidence="1" type="ORF">MBAV_000268</name>
</gene>
<sequence>MPVVVEGAVLLVSVKSDGVEFSPKPVDCIIFTSFVIAPTILLIFERAKGIPLWSEFFSSSRAPNLPLVTLSVTSMPPTESVNLPSAVLVPCIG</sequence>
<dbReference type="Proteomes" id="UP000033423">
    <property type="component" value="Unassembled WGS sequence"/>
</dbReference>